<dbReference type="Pfam" id="PF08666">
    <property type="entry name" value="SAF"/>
    <property type="match status" value="1"/>
</dbReference>
<dbReference type="PROSITE" id="PS50844">
    <property type="entry name" value="AFP_LIKE"/>
    <property type="match status" value="1"/>
</dbReference>
<dbReference type="Proteomes" id="UP000307140">
    <property type="component" value="Unassembled WGS sequence"/>
</dbReference>
<evidence type="ECO:0000259" key="1">
    <source>
        <dbReference type="PROSITE" id="PS50844"/>
    </source>
</evidence>
<protein>
    <submittedName>
        <fullName evidence="2">N-acetylneuraminate synthase</fullName>
    </submittedName>
</protein>
<dbReference type="Gene3D" id="3.90.1210.10">
    <property type="entry name" value="Antifreeze-like/N-acetylneuraminic acid synthase C-terminal domain"/>
    <property type="match status" value="1"/>
</dbReference>
<accession>A0A5S3NDU8</accession>
<sequence length="333" mass="37287">MTFIIAEIAQAHDGSLGMAHAYIDAVAKTGCNAIKFQTHIADAESSIHEPFRVKFSKQDATRMDYWKRMEFTLEQWKELKNHCDEVGLEFMSSPFSNAAVDVLEKVGVKRYKIGSGEVNNFVLLEKIAKTQKPVIISSGMSSFDELDKTVSFLKSRNVDYSVLQCTTAYPTKPAQFGLNVIQELKERYQVTVGFSDHSSSIEACIAATTLGAEILEFHVVFNKEMFGPDAKASLTMEETTNLVTAVRNIEVALQNPIDKTDNSNFKELKAIFEKSLAVNKDLKSGSIITFSDLETKKPKGFGILASEYENIIGKKLNKDVNQWDFLNYEDITE</sequence>
<reference evidence="2 3" key="1">
    <citation type="submission" date="2019-05" db="EMBL/GenBank/DDBJ databases">
        <title>Polaribacter aestuariivivens sp. nov., isolated from a tidal flat.</title>
        <authorList>
            <person name="Yoon J.-H."/>
        </authorList>
    </citation>
    <scope>NUCLEOTIDE SEQUENCE [LARGE SCALE GENOMIC DNA]</scope>
    <source>
        <strain evidence="2 3">DBTF-3</strain>
    </source>
</reference>
<dbReference type="SUPFAM" id="SSF51569">
    <property type="entry name" value="Aldolase"/>
    <property type="match status" value="1"/>
</dbReference>
<gene>
    <name evidence="2" type="ORF">FDT66_05100</name>
</gene>
<dbReference type="PANTHER" id="PTHR42966:SF1">
    <property type="entry name" value="SIALIC ACID SYNTHASE"/>
    <property type="match status" value="1"/>
</dbReference>
<dbReference type="EMBL" id="VANR01000002">
    <property type="protein sequence ID" value="TMM31346.1"/>
    <property type="molecule type" value="Genomic_DNA"/>
</dbReference>
<dbReference type="RefSeq" id="WP_138535073.1">
    <property type="nucleotide sequence ID" value="NZ_VANR01000002.1"/>
</dbReference>
<dbReference type="InterPro" id="IPR013974">
    <property type="entry name" value="SAF"/>
</dbReference>
<evidence type="ECO:0000313" key="2">
    <source>
        <dbReference type="EMBL" id="TMM31346.1"/>
    </source>
</evidence>
<dbReference type="OrthoDB" id="9814210at2"/>
<evidence type="ECO:0000313" key="3">
    <source>
        <dbReference type="Proteomes" id="UP000307140"/>
    </source>
</evidence>
<keyword evidence="3" id="KW-1185">Reference proteome</keyword>
<dbReference type="InterPro" id="IPR013785">
    <property type="entry name" value="Aldolase_TIM"/>
</dbReference>
<dbReference type="InterPro" id="IPR013132">
    <property type="entry name" value="PseI/NeuA/B-like_N"/>
</dbReference>
<comment type="caution">
    <text evidence="2">The sequence shown here is derived from an EMBL/GenBank/DDBJ whole genome shotgun (WGS) entry which is preliminary data.</text>
</comment>
<proteinExistence type="predicted"/>
<dbReference type="AlphaFoldDB" id="A0A5S3NDU8"/>
<dbReference type="SUPFAM" id="SSF51269">
    <property type="entry name" value="AFP III-like domain"/>
    <property type="match status" value="1"/>
</dbReference>
<dbReference type="PANTHER" id="PTHR42966">
    <property type="entry name" value="N-ACETYLNEURAMINATE SYNTHASE"/>
    <property type="match status" value="1"/>
</dbReference>
<name>A0A5S3NDU8_9FLAO</name>
<dbReference type="GO" id="GO:0047444">
    <property type="term" value="F:N-acylneuraminate-9-phosphate synthase activity"/>
    <property type="evidence" value="ECO:0007669"/>
    <property type="project" value="TreeGrafter"/>
</dbReference>
<organism evidence="2 3">
    <name type="scientific">Polaribacter aestuariivivens</name>
    <dbReference type="NCBI Taxonomy" id="2304626"/>
    <lineage>
        <taxon>Bacteria</taxon>
        <taxon>Pseudomonadati</taxon>
        <taxon>Bacteroidota</taxon>
        <taxon>Flavobacteriia</taxon>
        <taxon>Flavobacteriales</taxon>
        <taxon>Flavobacteriaceae</taxon>
    </lineage>
</organism>
<dbReference type="Gene3D" id="3.20.20.70">
    <property type="entry name" value="Aldolase class I"/>
    <property type="match status" value="1"/>
</dbReference>
<dbReference type="InterPro" id="IPR051690">
    <property type="entry name" value="PseI-like"/>
</dbReference>
<dbReference type="GO" id="GO:0016051">
    <property type="term" value="P:carbohydrate biosynthetic process"/>
    <property type="evidence" value="ECO:0007669"/>
    <property type="project" value="InterPro"/>
</dbReference>
<feature type="domain" description="AFP-like" evidence="1">
    <location>
        <begin position="275"/>
        <end position="333"/>
    </location>
</feature>
<dbReference type="CDD" id="cd11615">
    <property type="entry name" value="SAF_NeuB_like"/>
    <property type="match status" value="1"/>
</dbReference>
<dbReference type="InterPro" id="IPR057736">
    <property type="entry name" value="SAF_PseI/NeuA/NeuB"/>
</dbReference>
<dbReference type="InterPro" id="IPR036732">
    <property type="entry name" value="AFP_Neu5c_C_sf"/>
</dbReference>
<dbReference type="Pfam" id="PF03102">
    <property type="entry name" value="NeuB"/>
    <property type="match status" value="1"/>
</dbReference>
<dbReference type="InterPro" id="IPR006190">
    <property type="entry name" value="SAF_AFP_Neu5Ac"/>
</dbReference>